<protein>
    <submittedName>
        <fullName evidence="1">Uncharacterized protein DUF3501</fullName>
    </submittedName>
</protein>
<evidence type="ECO:0000313" key="2">
    <source>
        <dbReference type="Proteomes" id="UP000295304"/>
    </source>
</evidence>
<reference evidence="1 2" key="1">
    <citation type="submission" date="2019-03" db="EMBL/GenBank/DDBJ databases">
        <title>Genomic Encyclopedia of Type Strains, Phase IV (KMG-IV): sequencing the most valuable type-strain genomes for metagenomic binning, comparative biology and taxonomic classification.</title>
        <authorList>
            <person name="Goeker M."/>
        </authorList>
    </citation>
    <scope>NUCLEOTIDE SEQUENCE [LARGE SCALE GENOMIC DNA]</scope>
    <source>
        <strain evidence="1 2">DSM 101688</strain>
    </source>
</reference>
<dbReference type="Proteomes" id="UP000295304">
    <property type="component" value="Unassembled WGS sequence"/>
</dbReference>
<keyword evidence="2" id="KW-1185">Reference proteome</keyword>
<comment type="caution">
    <text evidence="1">The sequence shown here is derived from an EMBL/GenBank/DDBJ whole genome shotgun (WGS) entry which is preliminary data.</text>
</comment>
<dbReference type="AlphaFoldDB" id="A0A4R3JFZ9"/>
<dbReference type="OrthoDB" id="9780579at2"/>
<accession>A0A4R3JFZ9</accession>
<dbReference type="RefSeq" id="WP_132937781.1">
    <property type="nucleotide sequence ID" value="NZ_CP119676.1"/>
</dbReference>
<dbReference type="Pfam" id="PF12007">
    <property type="entry name" value="DUF3501"/>
    <property type="match status" value="1"/>
</dbReference>
<dbReference type="InterPro" id="IPR021890">
    <property type="entry name" value="DUF3501"/>
</dbReference>
<organism evidence="1 2">
    <name type="scientific">Varunaivibrio sulfuroxidans</name>
    <dbReference type="NCBI Taxonomy" id="1773489"/>
    <lineage>
        <taxon>Bacteria</taxon>
        <taxon>Pseudomonadati</taxon>
        <taxon>Pseudomonadota</taxon>
        <taxon>Alphaproteobacteria</taxon>
        <taxon>Rhodospirillales</taxon>
        <taxon>Magnetovibrionaceae</taxon>
        <taxon>Varunaivibrio</taxon>
    </lineage>
</organism>
<proteinExistence type="predicted"/>
<gene>
    <name evidence="1" type="ORF">EDD55_101402</name>
</gene>
<name>A0A4R3JFZ9_9PROT</name>
<dbReference type="EMBL" id="SLZW01000001">
    <property type="protein sequence ID" value="TCS65068.1"/>
    <property type="molecule type" value="Genomic_DNA"/>
</dbReference>
<evidence type="ECO:0000313" key="1">
    <source>
        <dbReference type="EMBL" id="TCS65068.1"/>
    </source>
</evidence>
<sequence>MHKHEITPADIMNMAAYAQQRDRRRKEMSALKKNRRVHVGPDATFYFESYDTMFHQIHEMLYIEQGGENQIEDELRAYNPLIPKGHDLVATLMFEIDDPERRGRFLADLGGVEETVYLRIGADSVHAIAETDVDRTTAEGKASAIQFLHFPLTDQQISAFRDPKNDVVLSIEHPQYGHMSRVSGDVREALASDFDDA</sequence>